<evidence type="ECO:0000313" key="2">
    <source>
        <dbReference type="EMBL" id="CAI5744080.1"/>
    </source>
</evidence>
<dbReference type="Proteomes" id="UP001162029">
    <property type="component" value="Unassembled WGS sequence"/>
</dbReference>
<evidence type="ECO:0000259" key="1">
    <source>
        <dbReference type="Pfam" id="PF01411"/>
    </source>
</evidence>
<accession>A0AAV0V4E1</accession>
<feature type="domain" description="Alanyl-tRNA synthetase class IIc N-terminal" evidence="1">
    <location>
        <begin position="57"/>
        <end position="111"/>
    </location>
</feature>
<dbReference type="PANTHER" id="PTHR11777:SF9">
    <property type="entry name" value="ALANINE--TRNA LIGASE, CYTOPLASMIC"/>
    <property type="match status" value="1"/>
</dbReference>
<gene>
    <name evidence="2" type="ORF">PDE001_LOCUS9250</name>
</gene>
<dbReference type="GO" id="GO:0005739">
    <property type="term" value="C:mitochondrion"/>
    <property type="evidence" value="ECO:0007669"/>
    <property type="project" value="TreeGrafter"/>
</dbReference>
<dbReference type="Pfam" id="PF01411">
    <property type="entry name" value="tRNA-synt_2c"/>
    <property type="match status" value="1"/>
</dbReference>
<dbReference type="AlphaFoldDB" id="A0AAV0V4E1"/>
<dbReference type="SUPFAM" id="SSF55681">
    <property type="entry name" value="Class II aaRS and biotin synthetases"/>
    <property type="match status" value="1"/>
</dbReference>
<dbReference type="GO" id="GO:0004813">
    <property type="term" value="F:alanine-tRNA ligase activity"/>
    <property type="evidence" value="ECO:0007669"/>
    <property type="project" value="InterPro"/>
</dbReference>
<reference evidence="2" key="1">
    <citation type="submission" date="2022-12" db="EMBL/GenBank/DDBJ databases">
        <authorList>
            <person name="Webb A."/>
        </authorList>
    </citation>
    <scope>NUCLEOTIDE SEQUENCE</scope>
    <source>
        <strain evidence="2">Pd1</strain>
    </source>
</reference>
<dbReference type="EMBL" id="CANTFM010002026">
    <property type="protein sequence ID" value="CAI5744080.1"/>
    <property type="molecule type" value="Genomic_DNA"/>
</dbReference>
<protein>
    <recommendedName>
        <fullName evidence="1">Alanyl-tRNA synthetase class IIc N-terminal domain-containing protein</fullName>
    </recommendedName>
</protein>
<dbReference type="InterPro" id="IPR018164">
    <property type="entry name" value="Ala-tRNA-synth_IIc_N"/>
</dbReference>
<dbReference type="GO" id="GO:0002161">
    <property type="term" value="F:aminoacyl-tRNA deacylase activity"/>
    <property type="evidence" value="ECO:0007669"/>
    <property type="project" value="TreeGrafter"/>
</dbReference>
<proteinExistence type="predicted"/>
<dbReference type="InterPro" id="IPR050058">
    <property type="entry name" value="Ala-tRNA_ligase"/>
</dbReference>
<dbReference type="GO" id="GO:0006419">
    <property type="term" value="P:alanyl-tRNA aminoacylation"/>
    <property type="evidence" value="ECO:0007669"/>
    <property type="project" value="InterPro"/>
</dbReference>
<sequence>MYWSFVMQELGLPVNRLHVTVLESDHEARRLWKRISGLPAYKILWTNMIISGQWANRVQLWNLVFMQFFRNESESELHALPCCSIDIGMDLECMASVFHRVPFNYHTDVFVLYDKK</sequence>
<dbReference type="Gene3D" id="3.30.930.10">
    <property type="entry name" value="Bira Bifunctional Protein, Domain 2"/>
    <property type="match status" value="2"/>
</dbReference>
<comment type="caution">
    <text evidence="2">The sequence shown here is derived from an EMBL/GenBank/DDBJ whole genome shotgun (WGS) entry which is preliminary data.</text>
</comment>
<name>A0AAV0V4E1_9STRA</name>
<evidence type="ECO:0000313" key="3">
    <source>
        <dbReference type="Proteomes" id="UP001162029"/>
    </source>
</evidence>
<keyword evidence="3" id="KW-1185">Reference proteome</keyword>
<dbReference type="GO" id="GO:0005524">
    <property type="term" value="F:ATP binding"/>
    <property type="evidence" value="ECO:0007669"/>
    <property type="project" value="InterPro"/>
</dbReference>
<dbReference type="InterPro" id="IPR045864">
    <property type="entry name" value="aa-tRNA-synth_II/BPL/LPL"/>
</dbReference>
<organism evidence="2 3">
    <name type="scientific">Peronospora destructor</name>
    <dbReference type="NCBI Taxonomy" id="86335"/>
    <lineage>
        <taxon>Eukaryota</taxon>
        <taxon>Sar</taxon>
        <taxon>Stramenopiles</taxon>
        <taxon>Oomycota</taxon>
        <taxon>Peronosporomycetes</taxon>
        <taxon>Peronosporales</taxon>
        <taxon>Peronosporaceae</taxon>
        <taxon>Peronospora</taxon>
    </lineage>
</organism>
<dbReference type="PANTHER" id="PTHR11777">
    <property type="entry name" value="ALANYL-TRNA SYNTHETASE"/>
    <property type="match status" value="1"/>
</dbReference>